<sequence length="56" mass="5976">MSDDLTPGATKVAAKLGLQNAGQQKALAEVLKVLYFVPQELDVGSSLNFRNSLPQC</sequence>
<name>A0A446BJX7_9PEZI</name>
<dbReference type="EMBL" id="OUUZ01000009">
    <property type="protein sequence ID" value="SPQ22812.1"/>
    <property type="molecule type" value="Genomic_DNA"/>
</dbReference>
<proteinExistence type="predicted"/>
<accession>A0A446BJX7</accession>
<evidence type="ECO:0000313" key="1">
    <source>
        <dbReference type="EMBL" id="SPQ22812.1"/>
    </source>
</evidence>
<evidence type="ECO:0000313" key="2">
    <source>
        <dbReference type="Proteomes" id="UP000289323"/>
    </source>
</evidence>
<reference evidence="1 2" key="1">
    <citation type="submission" date="2018-04" db="EMBL/GenBank/DDBJ databases">
        <authorList>
            <person name="Huttner S."/>
            <person name="Dainat J."/>
        </authorList>
    </citation>
    <scope>NUCLEOTIDE SEQUENCE [LARGE SCALE GENOMIC DNA]</scope>
</reference>
<protein>
    <submittedName>
        <fullName evidence="1">1ff2c0ca-34e3-40fb-903d-6a9bbf154403</fullName>
    </submittedName>
</protein>
<organism evidence="1 2">
    <name type="scientific">Thermothielavioides terrestris</name>
    <dbReference type="NCBI Taxonomy" id="2587410"/>
    <lineage>
        <taxon>Eukaryota</taxon>
        <taxon>Fungi</taxon>
        <taxon>Dikarya</taxon>
        <taxon>Ascomycota</taxon>
        <taxon>Pezizomycotina</taxon>
        <taxon>Sordariomycetes</taxon>
        <taxon>Sordariomycetidae</taxon>
        <taxon>Sordariales</taxon>
        <taxon>Chaetomiaceae</taxon>
        <taxon>Thermothielavioides</taxon>
    </lineage>
</organism>
<gene>
    <name evidence="1" type="ORF">TT172_LOCUS5231</name>
</gene>
<dbReference type="AlphaFoldDB" id="A0A446BJX7"/>
<dbReference type="Proteomes" id="UP000289323">
    <property type="component" value="Unassembled WGS sequence"/>
</dbReference>